<evidence type="ECO:0000313" key="3">
    <source>
        <dbReference type="EMBL" id="HIV04534.1"/>
    </source>
</evidence>
<gene>
    <name evidence="3" type="ORF">IAC75_05235</name>
</gene>
<keyword evidence="1" id="KW-0732">Signal</keyword>
<reference evidence="3" key="1">
    <citation type="submission" date="2020-10" db="EMBL/GenBank/DDBJ databases">
        <authorList>
            <person name="Gilroy R."/>
        </authorList>
    </citation>
    <scope>NUCLEOTIDE SEQUENCE</scope>
    <source>
        <strain evidence="3">10669</strain>
    </source>
</reference>
<dbReference type="EMBL" id="DVOG01000135">
    <property type="protein sequence ID" value="HIV04534.1"/>
    <property type="molecule type" value="Genomic_DNA"/>
</dbReference>
<name>A0A9D1NL01_9BACT</name>
<protein>
    <submittedName>
        <fullName evidence="3">PEP-CTERM sorting domain-containing protein</fullName>
    </submittedName>
</protein>
<organism evidence="3 4">
    <name type="scientific">Candidatus Spyradosoma merdigallinarum</name>
    <dbReference type="NCBI Taxonomy" id="2840950"/>
    <lineage>
        <taxon>Bacteria</taxon>
        <taxon>Pseudomonadati</taxon>
        <taxon>Verrucomicrobiota</taxon>
        <taxon>Opitutia</taxon>
        <taxon>Opitutia incertae sedis</taxon>
        <taxon>Candidatus Spyradosoma</taxon>
    </lineage>
</organism>
<evidence type="ECO:0000313" key="4">
    <source>
        <dbReference type="Proteomes" id="UP000886812"/>
    </source>
</evidence>
<dbReference type="Proteomes" id="UP000886812">
    <property type="component" value="Unassembled WGS sequence"/>
</dbReference>
<comment type="caution">
    <text evidence="3">The sequence shown here is derived from an EMBL/GenBank/DDBJ whole genome shotgun (WGS) entry which is preliminary data.</text>
</comment>
<dbReference type="Pfam" id="PF07589">
    <property type="entry name" value="PEP-CTERM"/>
    <property type="match status" value="1"/>
</dbReference>
<dbReference type="AlphaFoldDB" id="A0A9D1NL01"/>
<feature type="chain" id="PRO_5039698897" evidence="1">
    <location>
        <begin position="21"/>
        <end position="249"/>
    </location>
</feature>
<evidence type="ECO:0000256" key="1">
    <source>
        <dbReference type="SAM" id="SignalP"/>
    </source>
</evidence>
<accession>A0A9D1NL01</accession>
<proteinExistence type="predicted"/>
<dbReference type="NCBIfam" id="TIGR02595">
    <property type="entry name" value="PEP_CTERM"/>
    <property type="match status" value="1"/>
</dbReference>
<feature type="domain" description="Ice-binding protein C-terminal" evidence="2">
    <location>
        <begin position="223"/>
        <end position="247"/>
    </location>
</feature>
<dbReference type="InterPro" id="IPR013424">
    <property type="entry name" value="Ice-binding_C"/>
</dbReference>
<sequence length="249" mass="26434">MKKYITIAALFAAGTAFANADVTLVDVDFTSVSEMPEGWTSGQWNGNNTPHFAFGANGVTVNHPWKQNYLETTDLTLSLAEGVSYTIEFTTYSASTNNYQALFYLSSDSCSIALGNSYNNNTDVYVGDLNSAIGEQFVSFQSGTSRTVIDKDQTIDGLNVNNGLDYSLTLTEGLLSYSISDGTTTKTGSFTFSGTDTFSKIGFVLDGATGTVGVKNISVVSSAIPEPSAFGLLAGLGALSLVASRRRRK</sequence>
<evidence type="ECO:0000259" key="2">
    <source>
        <dbReference type="Pfam" id="PF07589"/>
    </source>
</evidence>
<reference evidence="3" key="2">
    <citation type="journal article" date="2021" name="PeerJ">
        <title>Extensive microbial diversity within the chicken gut microbiome revealed by metagenomics and culture.</title>
        <authorList>
            <person name="Gilroy R."/>
            <person name="Ravi A."/>
            <person name="Getino M."/>
            <person name="Pursley I."/>
            <person name="Horton D.L."/>
            <person name="Alikhan N.F."/>
            <person name="Baker D."/>
            <person name="Gharbi K."/>
            <person name="Hall N."/>
            <person name="Watson M."/>
            <person name="Adriaenssens E.M."/>
            <person name="Foster-Nyarko E."/>
            <person name="Jarju S."/>
            <person name="Secka A."/>
            <person name="Antonio M."/>
            <person name="Oren A."/>
            <person name="Chaudhuri R.R."/>
            <person name="La Ragione R."/>
            <person name="Hildebrand F."/>
            <person name="Pallen M.J."/>
        </authorList>
    </citation>
    <scope>NUCLEOTIDE SEQUENCE</scope>
    <source>
        <strain evidence="3">10669</strain>
    </source>
</reference>
<feature type="signal peptide" evidence="1">
    <location>
        <begin position="1"/>
        <end position="20"/>
    </location>
</feature>